<comment type="caution">
    <text evidence="2">The sequence shown here is derived from an EMBL/GenBank/DDBJ whole genome shotgun (WGS) entry which is preliminary data.</text>
</comment>
<reference evidence="2 3" key="1">
    <citation type="submission" date="2018-08" db="EMBL/GenBank/DDBJ databases">
        <title>Muricauda nanhaiensis sp. nov., isolated from seawater of the South China Sea.</title>
        <authorList>
            <person name="Dang Y."/>
        </authorList>
    </citation>
    <scope>NUCLEOTIDE SEQUENCE [LARGE SCALE GENOMIC DNA]</scope>
    <source>
        <strain evidence="2 3">SM1704</strain>
    </source>
</reference>
<sequence length="210" mass="24444">MKKIIAILIAIWCAGLSAQLPKNLDQVTPFHEGLAAIQKGNHWAFIDDLGNIIINFRDDIYWNKTGETAHDDIRSVLYPKFSDGLCIVQKKVDDIPVFGFINTKGDLVIEHQFLNVRPFENGFTTGVMFEKVKRGQNEFKLDIYEYKFYEVLVDSKGNIVEFLSRRYNIQMTKKRYKMPLILSKILNDKLIAVKNEDNWELKKWNLNQSP</sequence>
<dbReference type="RefSeq" id="WP_116185503.1">
    <property type="nucleotide sequence ID" value="NZ_QTJX01000005.1"/>
</dbReference>
<dbReference type="InterPro" id="IPR032774">
    <property type="entry name" value="WG_beta_rep"/>
</dbReference>
<evidence type="ECO:0000256" key="1">
    <source>
        <dbReference type="SAM" id="SignalP"/>
    </source>
</evidence>
<feature type="chain" id="PRO_5016885708" evidence="1">
    <location>
        <begin position="19"/>
        <end position="210"/>
    </location>
</feature>
<evidence type="ECO:0000313" key="3">
    <source>
        <dbReference type="Proteomes" id="UP000261828"/>
    </source>
</evidence>
<feature type="signal peptide" evidence="1">
    <location>
        <begin position="1"/>
        <end position="18"/>
    </location>
</feature>
<organism evidence="2 3">
    <name type="scientific">Flagellimonas nanhaiensis</name>
    <dbReference type="NCBI Taxonomy" id="2292706"/>
    <lineage>
        <taxon>Bacteria</taxon>
        <taxon>Pseudomonadati</taxon>
        <taxon>Bacteroidota</taxon>
        <taxon>Flavobacteriia</taxon>
        <taxon>Flavobacteriales</taxon>
        <taxon>Flavobacteriaceae</taxon>
        <taxon>Flagellimonas</taxon>
    </lineage>
</organism>
<keyword evidence="1" id="KW-0732">Signal</keyword>
<proteinExistence type="predicted"/>
<evidence type="ECO:0000313" key="2">
    <source>
        <dbReference type="EMBL" id="RDY58033.1"/>
    </source>
</evidence>
<dbReference type="AlphaFoldDB" id="A0A371JLY6"/>
<dbReference type="Pfam" id="PF14903">
    <property type="entry name" value="WG_beta_rep"/>
    <property type="match status" value="2"/>
</dbReference>
<dbReference type="Proteomes" id="UP000261828">
    <property type="component" value="Unassembled WGS sequence"/>
</dbReference>
<dbReference type="EMBL" id="QTJX01000005">
    <property type="protein sequence ID" value="RDY58033.1"/>
    <property type="molecule type" value="Genomic_DNA"/>
</dbReference>
<gene>
    <name evidence="2" type="ORF">DX873_15995</name>
</gene>
<accession>A0A371JLY6</accession>
<protein>
    <submittedName>
        <fullName evidence="2">WG repeat-containing protein</fullName>
    </submittedName>
</protein>
<dbReference type="OrthoDB" id="5464673at2"/>
<name>A0A371JLY6_9FLAO</name>
<keyword evidence="3" id="KW-1185">Reference proteome</keyword>